<dbReference type="Proteomes" id="UP000008366">
    <property type="component" value="Unassembled WGS sequence"/>
</dbReference>
<dbReference type="PANTHER" id="PTHR30345">
    <property type="entry name" value="RIBOSE-5-PHOSPHATE ISOMERASE B"/>
    <property type="match status" value="1"/>
</dbReference>
<dbReference type="OrthoDB" id="1778624at2"/>
<evidence type="ECO:0000256" key="2">
    <source>
        <dbReference type="ARBA" id="ARBA00004988"/>
    </source>
</evidence>
<feature type="binding site" evidence="9">
    <location>
        <position position="138"/>
    </location>
    <ligand>
        <name>D-ribulose 5-phosphate</name>
        <dbReference type="ChEBI" id="CHEBI:58121"/>
    </ligand>
</feature>
<dbReference type="InterPro" id="IPR011860">
    <property type="entry name" value="Rib-5-P_Isoase_Actino"/>
</dbReference>
<dbReference type="InterPro" id="IPR003500">
    <property type="entry name" value="RpiB_LacA_LacB"/>
</dbReference>
<dbReference type="EMBL" id="BAHD01000050">
    <property type="protein sequence ID" value="GAB96829.1"/>
    <property type="molecule type" value="Genomic_DNA"/>
</dbReference>
<keyword evidence="11" id="KW-1185">Reference proteome</keyword>
<dbReference type="GO" id="GO:0004751">
    <property type="term" value="F:ribose-5-phosphate isomerase activity"/>
    <property type="evidence" value="ECO:0007669"/>
    <property type="project" value="UniProtKB-EC"/>
</dbReference>
<dbReference type="PIRSF" id="PIRSF005384">
    <property type="entry name" value="RpiB_LacA_B"/>
    <property type="match status" value="1"/>
</dbReference>
<evidence type="ECO:0000256" key="6">
    <source>
        <dbReference type="ARBA" id="ARBA00014007"/>
    </source>
</evidence>
<comment type="subunit">
    <text evidence="4">Homodimer.</text>
</comment>
<dbReference type="Pfam" id="PF02502">
    <property type="entry name" value="LacAB_rpiB"/>
    <property type="match status" value="1"/>
</dbReference>
<dbReference type="NCBIfam" id="NF004051">
    <property type="entry name" value="PRK05571.1"/>
    <property type="match status" value="1"/>
</dbReference>
<dbReference type="SUPFAM" id="SSF89623">
    <property type="entry name" value="Ribose/Galactose isomerase RpiB/AlsB"/>
    <property type="match status" value="1"/>
</dbReference>
<reference evidence="10 11" key="1">
    <citation type="submission" date="2012-08" db="EMBL/GenBank/DDBJ databases">
        <title>Whole genome shotgun sequence of Kineosphaera limosa NBRC 100340.</title>
        <authorList>
            <person name="Yoshida I."/>
            <person name="Isaki S."/>
            <person name="Hosoyama A."/>
            <person name="Tsuchikane K."/>
            <person name="Katsumata H."/>
            <person name="Ando Y."/>
            <person name="Ohji S."/>
            <person name="Hamada M."/>
            <person name="Tamura T."/>
            <person name="Yamazoe A."/>
            <person name="Yamazaki S."/>
            <person name="Fujita N."/>
        </authorList>
    </citation>
    <scope>NUCLEOTIDE SEQUENCE [LARGE SCALE GENOMIC DNA]</scope>
    <source>
        <strain evidence="10 11">NBRC 100340</strain>
    </source>
</reference>
<comment type="catalytic activity">
    <reaction evidence="1">
        <text>aldehydo-D-ribose 5-phosphate = D-ribulose 5-phosphate</text>
        <dbReference type="Rhea" id="RHEA:14657"/>
        <dbReference type="ChEBI" id="CHEBI:58121"/>
        <dbReference type="ChEBI" id="CHEBI:58273"/>
        <dbReference type="EC" id="5.3.1.6"/>
    </reaction>
</comment>
<evidence type="ECO:0000256" key="1">
    <source>
        <dbReference type="ARBA" id="ARBA00001713"/>
    </source>
</evidence>
<feature type="binding site" evidence="9">
    <location>
        <position position="110"/>
    </location>
    <ligand>
        <name>D-ribulose 5-phosphate</name>
        <dbReference type="ChEBI" id="CHEBI:58121"/>
    </ligand>
</feature>
<proteinExistence type="inferred from homology"/>
<dbReference type="PANTHER" id="PTHR30345:SF0">
    <property type="entry name" value="DNA DAMAGE-REPAIR_TOLERATION PROTEIN DRT102"/>
    <property type="match status" value="1"/>
</dbReference>
<feature type="binding site" evidence="9">
    <location>
        <position position="134"/>
    </location>
    <ligand>
        <name>D-ribulose 5-phosphate</name>
        <dbReference type="ChEBI" id="CHEBI:58121"/>
    </ligand>
</feature>
<dbReference type="GO" id="GO:0009052">
    <property type="term" value="P:pentose-phosphate shunt, non-oxidative branch"/>
    <property type="evidence" value="ECO:0007669"/>
    <property type="project" value="TreeGrafter"/>
</dbReference>
<accession>K6XDF6</accession>
<protein>
    <recommendedName>
        <fullName evidence="6">Ribose-5-phosphate isomerase B</fullName>
        <ecNumber evidence="5">5.3.1.6</ecNumber>
    </recommendedName>
    <alternativeName>
        <fullName evidence="8">Phosphoriboisomerase B</fullName>
    </alternativeName>
</protein>
<feature type="binding site" evidence="9">
    <location>
        <position position="100"/>
    </location>
    <ligand>
        <name>D-ribulose 5-phosphate</name>
        <dbReference type="ChEBI" id="CHEBI:58121"/>
    </ligand>
</feature>
<dbReference type="eggNOG" id="COG0698">
    <property type="taxonomic scope" value="Bacteria"/>
</dbReference>
<evidence type="ECO:0000313" key="10">
    <source>
        <dbReference type="EMBL" id="GAB96829.1"/>
    </source>
</evidence>
<evidence type="ECO:0000256" key="7">
    <source>
        <dbReference type="ARBA" id="ARBA00023235"/>
    </source>
</evidence>
<comment type="similarity">
    <text evidence="3">Belongs to the LacAB/RpiB family.</text>
</comment>
<evidence type="ECO:0000313" key="11">
    <source>
        <dbReference type="Proteomes" id="UP000008366"/>
    </source>
</evidence>
<organism evidence="10 11">
    <name type="scientific">Kineosphaera limosa NBRC 100340</name>
    <dbReference type="NCBI Taxonomy" id="1184609"/>
    <lineage>
        <taxon>Bacteria</taxon>
        <taxon>Bacillati</taxon>
        <taxon>Actinomycetota</taxon>
        <taxon>Actinomycetes</taxon>
        <taxon>Micrococcales</taxon>
        <taxon>Dermatophilaceae</taxon>
        <taxon>Kineosphaera</taxon>
    </lineage>
</organism>
<evidence type="ECO:0000256" key="5">
    <source>
        <dbReference type="ARBA" id="ARBA00011959"/>
    </source>
</evidence>
<dbReference type="RefSeq" id="WP_006593361.1">
    <property type="nucleotide sequence ID" value="NZ_BAHD01000050.1"/>
</dbReference>
<gene>
    <name evidence="10" type="primary">rpiB</name>
    <name evidence="10" type="ORF">KILIM_050_00110</name>
</gene>
<sequence length="153" mass="16260">MRVHLGADHAAYELKNALIAHVESLGHEPVDHGPFEYDADDDYPRFVVPAAQAVAAEPESLGIVLGGSGNGEQIAANKVAGVRAVLAYSPQTAQLGRQHNNAQVVAIGARMTSESDAKAIVETFLATPFSGDPRHERRLALLAAFERTGQLPQ</sequence>
<name>K6XDF6_9MICO</name>
<feature type="binding site" evidence="9">
    <location>
        <begin position="67"/>
        <end position="71"/>
    </location>
    <ligand>
        <name>D-ribulose 5-phosphate</name>
        <dbReference type="ChEBI" id="CHEBI:58121"/>
    </ligand>
</feature>
<dbReference type="GO" id="GO:0019316">
    <property type="term" value="P:D-allose catabolic process"/>
    <property type="evidence" value="ECO:0007669"/>
    <property type="project" value="TreeGrafter"/>
</dbReference>
<comment type="pathway">
    <text evidence="2">Carbohydrate degradation; pentose phosphate pathway; D-ribose 5-phosphate from D-ribulose 5-phosphate (non-oxidative stage): step 1/1.</text>
</comment>
<evidence type="ECO:0000256" key="8">
    <source>
        <dbReference type="ARBA" id="ARBA00032117"/>
    </source>
</evidence>
<dbReference type="AlphaFoldDB" id="K6XDF6"/>
<dbReference type="Gene3D" id="3.40.1400.10">
    <property type="entry name" value="Sugar-phosphate isomerase, RpiB/LacA/LacB"/>
    <property type="match status" value="1"/>
</dbReference>
<evidence type="ECO:0000256" key="9">
    <source>
        <dbReference type="PIRSR" id="PIRSR005384-2"/>
    </source>
</evidence>
<dbReference type="NCBIfam" id="TIGR02133">
    <property type="entry name" value="RPI_actino"/>
    <property type="match status" value="1"/>
</dbReference>
<dbReference type="NCBIfam" id="TIGR00689">
    <property type="entry name" value="rpiB_lacA_lacB"/>
    <property type="match status" value="1"/>
</dbReference>
<dbReference type="STRING" id="1184609.KILIM_050_00110"/>
<comment type="caution">
    <text evidence="10">The sequence shown here is derived from an EMBL/GenBank/DDBJ whole genome shotgun (WGS) entry which is preliminary data.</text>
</comment>
<evidence type="ECO:0000256" key="3">
    <source>
        <dbReference type="ARBA" id="ARBA00008754"/>
    </source>
</evidence>
<dbReference type="InterPro" id="IPR036569">
    <property type="entry name" value="RpiB_LacA_LacB_sf"/>
</dbReference>
<feature type="binding site" evidence="9">
    <location>
        <begin position="8"/>
        <end position="9"/>
    </location>
    <ligand>
        <name>D-ribulose 5-phosphate</name>
        <dbReference type="ChEBI" id="CHEBI:58121"/>
    </ligand>
</feature>
<keyword evidence="7 10" id="KW-0413">Isomerase</keyword>
<dbReference type="EC" id="5.3.1.6" evidence="5"/>
<evidence type="ECO:0000256" key="4">
    <source>
        <dbReference type="ARBA" id="ARBA00011738"/>
    </source>
</evidence>